<evidence type="ECO:0000313" key="4">
    <source>
        <dbReference type="Proteomes" id="UP000481947"/>
    </source>
</evidence>
<sequence>MPSFAAACQQQGYAGGWLGTIAATYQQENLMGAEQYRREAAAQAAAQLWLVCWAEQSSKDA</sequence>
<dbReference type="EMBL" id="VYSB01000011">
    <property type="protein sequence ID" value="MYZ52682.1"/>
    <property type="molecule type" value="Genomic_DNA"/>
</dbReference>
<proteinExistence type="predicted"/>
<evidence type="ECO:0000313" key="1">
    <source>
        <dbReference type="EMBL" id="MYZ52682.1"/>
    </source>
</evidence>
<evidence type="ECO:0000313" key="2">
    <source>
        <dbReference type="EMBL" id="PRD69140.1"/>
    </source>
</evidence>
<dbReference type="EMBL" id="PVLR01000018">
    <property type="protein sequence ID" value="PRD69140.1"/>
    <property type="molecule type" value="Genomic_DNA"/>
</dbReference>
<reference evidence="2 3" key="1">
    <citation type="submission" date="2018-03" db="EMBL/GenBank/DDBJ databases">
        <title>Comparative genomics illustrates the genes involved in a hyperalkaliphilic mechanisms of Serpentinomonas isolated from highly-alkaline calcium-rich serpentinized springs.</title>
        <authorList>
            <person name="Suzuki S."/>
            <person name="Ishii S."/>
            <person name="Walworth N."/>
            <person name="Bird L."/>
            <person name="Kuenen J.G."/>
            <person name="Nealson K.H."/>
        </authorList>
    </citation>
    <scope>NUCLEOTIDE SEQUENCE [LARGE SCALE GENOMIC DNA]</scope>
    <source>
        <strain evidence="2 3">83</strain>
    </source>
</reference>
<organism evidence="2 3">
    <name type="scientific">Malikia spinosa</name>
    <dbReference type="NCBI Taxonomy" id="86180"/>
    <lineage>
        <taxon>Bacteria</taxon>
        <taxon>Pseudomonadati</taxon>
        <taxon>Pseudomonadota</taxon>
        <taxon>Betaproteobacteria</taxon>
        <taxon>Burkholderiales</taxon>
        <taxon>Comamonadaceae</taxon>
        <taxon>Malikia</taxon>
    </lineage>
</organism>
<keyword evidence="3" id="KW-1185">Reference proteome</keyword>
<dbReference type="Proteomes" id="UP000481947">
    <property type="component" value="Unassembled WGS sequence"/>
</dbReference>
<protein>
    <submittedName>
        <fullName evidence="2">Uncharacterized protein</fullName>
    </submittedName>
</protein>
<dbReference type="RefSeq" id="WP_105729296.1">
    <property type="nucleotide sequence ID" value="NZ_PVLR01000018.1"/>
</dbReference>
<reference evidence="1 4" key="2">
    <citation type="submission" date="2019-09" db="EMBL/GenBank/DDBJ databases">
        <title>Identification of Malikia spinosa a prominent benzene-, toluene-, and ethylbenzene-degrading bacterium: enrichment, isolation and whole genome sequencing.</title>
        <authorList>
            <person name="Tancsics A."/>
            <person name="Revesz F."/>
            <person name="Kriszt B."/>
        </authorList>
    </citation>
    <scope>NUCLEOTIDE SEQUENCE [LARGE SCALE GENOMIC DNA]</scope>
    <source>
        <strain evidence="1 4">AB6</strain>
    </source>
</reference>
<gene>
    <name evidence="2" type="ORF">C6P61_07400</name>
    <name evidence="1" type="ORF">F5985_11170</name>
</gene>
<accession>A0A2S9KFB3</accession>
<comment type="caution">
    <text evidence="2">The sequence shown here is derived from an EMBL/GenBank/DDBJ whole genome shotgun (WGS) entry which is preliminary data.</text>
</comment>
<evidence type="ECO:0000313" key="3">
    <source>
        <dbReference type="Proteomes" id="UP000238326"/>
    </source>
</evidence>
<dbReference type="AlphaFoldDB" id="A0A2S9KFB3"/>
<dbReference type="Proteomes" id="UP000238326">
    <property type="component" value="Unassembled WGS sequence"/>
</dbReference>
<name>A0A2S9KFB3_9BURK</name>